<keyword evidence="3" id="KW-1185">Reference proteome</keyword>
<dbReference type="EMBL" id="BDFD01000006">
    <property type="protein sequence ID" value="GAV19962.1"/>
    <property type="molecule type" value="Genomic_DNA"/>
</dbReference>
<dbReference type="AlphaFoldDB" id="A0A1L8CM24"/>
<reference evidence="2 3" key="1">
    <citation type="journal article" date="2017" name="Arch. Microbiol.">
        <title>Mariprofundus micogutta sp. nov., a novel iron-oxidizing zetaproteobacterium isolated from a deep-sea hydrothermal field at the Bayonnaise knoll of the Izu-Ogasawara arc, and a description of Mariprofundales ord. nov. and Zetaproteobacteria classis nov.</title>
        <authorList>
            <person name="Makita H."/>
            <person name="Tanaka E."/>
            <person name="Mitsunobu S."/>
            <person name="Miyazaki M."/>
            <person name="Nunoura T."/>
            <person name="Uematsu K."/>
            <person name="Takaki Y."/>
            <person name="Nishi S."/>
            <person name="Shimamura S."/>
            <person name="Takai K."/>
        </authorList>
    </citation>
    <scope>NUCLEOTIDE SEQUENCE [LARGE SCALE GENOMIC DNA]</scope>
    <source>
        <strain evidence="2 3">ET2</strain>
    </source>
</reference>
<proteinExistence type="predicted"/>
<dbReference type="STRING" id="1921010.MMIC_P0923"/>
<evidence type="ECO:0000313" key="2">
    <source>
        <dbReference type="EMBL" id="GAV19962.1"/>
    </source>
</evidence>
<gene>
    <name evidence="2" type="ORF">MMIC_P0923</name>
</gene>
<sequence>MLILIINQHSIFALKSECQAPVSIHPKRPMTFKVTFECIQLPAGNIHIFRRNRSIKSSQLSSQLLCMLCLNASIAAGLKKLFIANSTVKCNYILINHHQPYDERLCFFHAHIEFIAQGVTEKVHGHDQREENQAGPDNETGGDQHQTGAFADHRAK</sequence>
<comment type="caution">
    <text evidence="2">The sequence shown here is derived from an EMBL/GenBank/DDBJ whole genome shotgun (WGS) entry which is preliminary data.</text>
</comment>
<feature type="region of interest" description="Disordered" evidence="1">
    <location>
        <begin position="123"/>
        <end position="156"/>
    </location>
</feature>
<name>A0A1L8CM24_9PROT</name>
<organism evidence="2 3">
    <name type="scientific">Mariprofundus micogutta</name>
    <dbReference type="NCBI Taxonomy" id="1921010"/>
    <lineage>
        <taxon>Bacteria</taxon>
        <taxon>Pseudomonadati</taxon>
        <taxon>Pseudomonadota</taxon>
        <taxon>Candidatius Mariprofundia</taxon>
        <taxon>Mariprofundales</taxon>
        <taxon>Mariprofundaceae</taxon>
        <taxon>Mariprofundus</taxon>
    </lineage>
</organism>
<dbReference type="Proteomes" id="UP000231632">
    <property type="component" value="Unassembled WGS sequence"/>
</dbReference>
<evidence type="ECO:0000256" key="1">
    <source>
        <dbReference type="SAM" id="MobiDB-lite"/>
    </source>
</evidence>
<accession>A0A1L8CM24</accession>
<protein>
    <submittedName>
        <fullName evidence="2">Uncharacterized protein</fullName>
    </submittedName>
</protein>
<feature type="compositionally biased region" description="Basic and acidic residues" evidence="1">
    <location>
        <begin position="123"/>
        <end position="132"/>
    </location>
</feature>
<evidence type="ECO:0000313" key="3">
    <source>
        <dbReference type="Proteomes" id="UP000231632"/>
    </source>
</evidence>